<sequence length="130" mass="14651">MSDRIDRREFLKKSSSAVLGAGVAFRSGLKLGAQDTQTAKVVQVKHSEVVQPGRVLDPEIVRNMLKKGMQNLTGSENPWAQFFSPEDRIGLKINTLGRPLLFTHHELIQAVVDELKEFGVRENNIIVWDR</sequence>
<proteinExistence type="predicted"/>
<feature type="non-terminal residue" evidence="1">
    <location>
        <position position="130"/>
    </location>
</feature>
<name>X1W2I1_9ZZZZ</name>
<dbReference type="InterPro" id="IPR006311">
    <property type="entry name" value="TAT_signal"/>
</dbReference>
<accession>X1W2I1</accession>
<protein>
    <recommendedName>
        <fullName evidence="2">DUF362 domain-containing protein</fullName>
    </recommendedName>
</protein>
<dbReference type="AlphaFoldDB" id="X1W2I1"/>
<dbReference type="EMBL" id="BARW01035926">
    <property type="protein sequence ID" value="GAJ23745.1"/>
    <property type="molecule type" value="Genomic_DNA"/>
</dbReference>
<dbReference type="InterPro" id="IPR019546">
    <property type="entry name" value="TAT_signal_bac_arc"/>
</dbReference>
<reference evidence="1" key="1">
    <citation type="journal article" date="2014" name="Front. Microbiol.">
        <title>High frequency of phylogenetically diverse reductive dehalogenase-homologous genes in deep subseafloor sedimentary metagenomes.</title>
        <authorList>
            <person name="Kawai M."/>
            <person name="Futagami T."/>
            <person name="Toyoda A."/>
            <person name="Takaki Y."/>
            <person name="Nishi S."/>
            <person name="Hori S."/>
            <person name="Arai W."/>
            <person name="Tsubouchi T."/>
            <person name="Morono Y."/>
            <person name="Uchiyama I."/>
            <person name="Ito T."/>
            <person name="Fujiyama A."/>
            <person name="Inagaki F."/>
            <person name="Takami H."/>
        </authorList>
    </citation>
    <scope>NUCLEOTIDE SEQUENCE</scope>
    <source>
        <strain evidence="1">Expedition CK06-06</strain>
    </source>
</reference>
<dbReference type="PROSITE" id="PS51318">
    <property type="entry name" value="TAT"/>
    <property type="match status" value="1"/>
</dbReference>
<gene>
    <name evidence="1" type="ORF">S12H4_55918</name>
</gene>
<dbReference type="NCBIfam" id="TIGR01409">
    <property type="entry name" value="TAT_signal_seq"/>
    <property type="match status" value="1"/>
</dbReference>
<evidence type="ECO:0008006" key="2">
    <source>
        <dbReference type="Google" id="ProtNLM"/>
    </source>
</evidence>
<organism evidence="1">
    <name type="scientific">marine sediment metagenome</name>
    <dbReference type="NCBI Taxonomy" id="412755"/>
    <lineage>
        <taxon>unclassified sequences</taxon>
        <taxon>metagenomes</taxon>
        <taxon>ecological metagenomes</taxon>
    </lineage>
</organism>
<evidence type="ECO:0000313" key="1">
    <source>
        <dbReference type="EMBL" id="GAJ23745.1"/>
    </source>
</evidence>
<comment type="caution">
    <text evidence="1">The sequence shown here is derived from an EMBL/GenBank/DDBJ whole genome shotgun (WGS) entry which is preliminary data.</text>
</comment>